<dbReference type="InterPro" id="IPR035451">
    <property type="entry name" value="Ada-like_dom_sf"/>
</dbReference>
<sequence length="350" mass="39225">MQQLPPTAEMQRAYLASDAGYDGVFYLGVRTTGIFCRPSCRAKKPRPENVEFFPDPRAATFAGYRACKRCRPLEAPGTPPPWIARLIEDIECDPSRRIREHELRARGLDPARVRRWFKNHCGMSFAAYCRGRRMNTALQAIRNGESVTDLAIGHGFESESGFRAAFARSFGQPPADAGLDPIRVAWLDSPLGPLLAAARDEGIVLLEFTERRMLEAQFDTLRRHFGVPLVPGEHRHLARLRTELAEYFDGTRRTFTLPLAYPGSDFQRTVWSALLDIPYGRTCSYDELARAVGRPGACRAVGTTNGKNRIAILIPCHRVVNKNGQLGGYGGGLWRKQRLLEIENATKKLI</sequence>
<comment type="catalytic activity">
    <reaction evidence="14 15">
        <text>a 6-O-methyl-2'-deoxyguanosine in DNA + L-cysteinyl-[protein] = S-methyl-L-cysteinyl-[protein] + a 2'-deoxyguanosine in DNA</text>
        <dbReference type="Rhea" id="RHEA:24000"/>
        <dbReference type="Rhea" id="RHEA-COMP:10131"/>
        <dbReference type="Rhea" id="RHEA-COMP:10132"/>
        <dbReference type="Rhea" id="RHEA-COMP:11367"/>
        <dbReference type="Rhea" id="RHEA-COMP:11368"/>
        <dbReference type="ChEBI" id="CHEBI:29950"/>
        <dbReference type="ChEBI" id="CHEBI:82612"/>
        <dbReference type="ChEBI" id="CHEBI:85445"/>
        <dbReference type="ChEBI" id="CHEBI:85448"/>
        <dbReference type="EC" id="2.1.1.63"/>
    </reaction>
</comment>
<keyword evidence="12" id="KW-0804">Transcription</keyword>
<keyword evidence="21" id="KW-1185">Reference proteome</keyword>
<dbReference type="Gene3D" id="1.10.10.60">
    <property type="entry name" value="Homeodomain-like"/>
    <property type="match status" value="1"/>
</dbReference>
<dbReference type="PROSITE" id="PS00041">
    <property type="entry name" value="HTH_ARAC_FAMILY_1"/>
    <property type="match status" value="1"/>
</dbReference>
<dbReference type="AlphaFoldDB" id="A0A318E5L8"/>
<dbReference type="EC" id="2.1.1.63" evidence="15"/>
<dbReference type="Proteomes" id="UP000248330">
    <property type="component" value="Unassembled WGS sequence"/>
</dbReference>
<feature type="domain" description="HTH araC/xylS-type" evidence="19">
    <location>
        <begin position="107"/>
        <end position="180"/>
    </location>
</feature>
<comment type="miscellaneous">
    <text evidence="15">This enzyme catalyzes only one turnover and therefore is not strictly catalytic. According to one definition, an enzyme is a biocatalyst that acts repeatedly and over many reaction cycles.</text>
</comment>
<keyword evidence="8 17" id="KW-0862">Zinc</keyword>
<dbReference type="SUPFAM" id="SSF53155">
    <property type="entry name" value="Methylated DNA-protein cysteine methyltransferase domain"/>
    <property type="match status" value="1"/>
</dbReference>
<dbReference type="Pfam" id="PF12833">
    <property type="entry name" value="HTH_18"/>
    <property type="match status" value="1"/>
</dbReference>
<comment type="function">
    <text evidence="15">Involved in the cellular defense against the biological effects of O6-methylguanine (O6-MeG) and O4-methylthymine (O4-MeT) in DNA. Repairs the methylated nucleobase in DNA by stoichiometrically transferring the methyl group to a cysteine residue in the enzyme. This is a suicide reaction: the enzyme is irreversibly inactivated.</text>
</comment>
<dbReference type="InterPro" id="IPR008332">
    <property type="entry name" value="MethylG_MeTrfase_N"/>
</dbReference>
<dbReference type="Pfam" id="PF01035">
    <property type="entry name" value="DNA_binding_1"/>
    <property type="match status" value="1"/>
</dbReference>
<evidence type="ECO:0000256" key="14">
    <source>
        <dbReference type="ARBA" id="ARBA00049348"/>
    </source>
</evidence>
<dbReference type="GO" id="GO:0008270">
    <property type="term" value="F:zinc ion binding"/>
    <property type="evidence" value="ECO:0007669"/>
    <property type="project" value="InterPro"/>
</dbReference>
<keyword evidence="11" id="KW-0010">Activator</keyword>
<dbReference type="RefSeq" id="WP_110265699.1">
    <property type="nucleotide sequence ID" value="NZ_CAKZQT010000033.1"/>
</dbReference>
<evidence type="ECO:0000256" key="11">
    <source>
        <dbReference type="ARBA" id="ARBA00023159"/>
    </source>
</evidence>
<dbReference type="InterPro" id="IPR018062">
    <property type="entry name" value="HTH_AraC-typ_CS"/>
</dbReference>
<keyword evidence="9" id="KW-0805">Transcription regulation</keyword>
<dbReference type="InterPro" id="IPR016221">
    <property type="entry name" value="Bifunct_regulatory_prot_Ada"/>
</dbReference>
<feature type="active site" description="Nucleophile; methyl group acceptor from either O6-methylguanine or O4-methylthymine" evidence="16">
    <location>
        <position position="316"/>
    </location>
</feature>
<evidence type="ECO:0000256" key="4">
    <source>
        <dbReference type="ARBA" id="ARBA00022603"/>
    </source>
</evidence>
<dbReference type="FunFam" id="1.10.10.10:FF:000214">
    <property type="entry name" value="Methylated-DNA--protein-cysteine methyltransferase"/>
    <property type="match status" value="1"/>
</dbReference>
<evidence type="ECO:0000256" key="18">
    <source>
        <dbReference type="PIRSR" id="PIRSR000409-3"/>
    </source>
</evidence>
<reference evidence="20 21" key="1">
    <citation type="submission" date="2018-04" db="EMBL/GenBank/DDBJ databases">
        <title>Genomic Encyclopedia of Type Strains, Phase IV (KMG-IV): sequencing the most valuable type-strain genomes for metagenomic binning, comparative biology and taxonomic classification.</title>
        <authorList>
            <person name="Goeker M."/>
        </authorList>
    </citation>
    <scope>NUCLEOTIDE SEQUENCE [LARGE SCALE GENOMIC DNA]</scope>
    <source>
        <strain evidence="20 21">DSM 104150</strain>
    </source>
</reference>
<evidence type="ECO:0000256" key="10">
    <source>
        <dbReference type="ARBA" id="ARBA00023125"/>
    </source>
</evidence>
<dbReference type="PROSITE" id="PS00374">
    <property type="entry name" value="MGMT"/>
    <property type="match status" value="1"/>
</dbReference>
<dbReference type="GO" id="GO:0006307">
    <property type="term" value="P:DNA alkylation repair"/>
    <property type="evidence" value="ECO:0007669"/>
    <property type="project" value="UniProtKB-UniRule"/>
</dbReference>
<dbReference type="Pfam" id="PF02805">
    <property type="entry name" value="Ada_Zn_binding"/>
    <property type="match status" value="1"/>
</dbReference>
<dbReference type="InterPro" id="IPR036388">
    <property type="entry name" value="WH-like_DNA-bd_sf"/>
</dbReference>
<keyword evidence="6 17" id="KW-0479">Metal-binding</keyword>
<dbReference type="OrthoDB" id="9811249at2"/>
<feature type="binding site" evidence="18">
    <location>
        <position position="67"/>
    </location>
    <ligand>
        <name>Zn(2+)</name>
        <dbReference type="ChEBI" id="CHEBI:29105"/>
    </ligand>
</feature>
<comment type="caution">
    <text evidence="20">The sequence shown here is derived from an EMBL/GenBank/DDBJ whole genome shotgun (WGS) entry which is preliminary data.</text>
</comment>
<dbReference type="NCBIfam" id="TIGR00589">
    <property type="entry name" value="ogt"/>
    <property type="match status" value="1"/>
</dbReference>
<dbReference type="PIRSF" id="PIRSF000409">
    <property type="entry name" value="Ada"/>
    <property type="match status" value="1"/>
</dbReference>
<evidence type="ECO:0000256" key="1">
    <source>
        <dbReference type="ARBA" id="ARBA00001286"/>
    </source>
</evidence>
<dbReference type="GO" id="GO:0005737">
    <property type="term" value="C:cytoplasm"/>
    <property type="evidence" value="ECO:0007669"/>
    <property type="project" value="UniProtKB-SubCell"/>
</dbReference>
<dbReference type="HAMAP" id="MF_00772">
    <property type="entry name" value="OGT"/>
    <property type="match status" value="1"/>
</dbReference>
<evidence type="ECO:0000313" key="20">
    <source>
        <dbReference type="EMBL" id="PXV66576.1"/>
    </source>
</evidence>
<keyword evidence="4 15" id="KW-0489">Methyltransferase</keyword>
<feature type="active site" description="Nucleophile; methyl group acceptor" evidence="15">
    <location>
        <position position="316"/>
    </location>
</feature>
<dbReference type="InterPro" id="IPR036631">
    <property type="entry name" value="MGMT_N_sf"/>
</dbReference>
<evidence type="ECO:0000256" key="3">
    <source>
        <dbReference type="ARBA" id="ARBA00022490"/>
    </source>
</evidence>
<feature type="active site" description="Nucleophile; methyl group acceptor from methylphosphotriester" evidence="16">
    <location>
        <position position="36"/>
    </location>
</feature>
<dbReference type="GO" id="GO:0043565">
    <property type="term" value="F:sequence-specific DNA binding"/>
    <property type="evidence" value="ECO:0007669"/>
    <property type="project" value="InterPro"/>
</dbReference>
<evidence type="ECO:0000256" key="17">
    <source>
        <dbReference type="PIRSR" id="PIRSR000409-2"/>
    </source>
</evidence>
<feature type="binding site" evidence="18">
    <location>
        <position position="36"/>
    </location>
    <ligand>
        <name>Zn(2+)</name>
        <dbReference type="ChEBI" id="CHEBI:29105"/>
    </ligand>
</feature>
<dbReference type="InterPro" id="IPR014048">
    <property type="entry name" value="MethylDNA_cys_MeTrfase_DNA-bd"/>
</dbReference>
<dbReference type="PROSITE" id="PS01124">
    <property type="entry name" value="HTH_ARAC_FAMILY_2"/>
    <property type="match status" value="1"/>
</dbReference>
<dbReference type="InterPro" id="IPR018060">
    <property type="entry name" value="HTH_AraC"/>
</dbReference>
<evidence type="ECO:0000256" key="5">
    <source>
        <dbReference type="ARBA" id="ARBA00022679"/>
    </source>
</evidence>
<dbReference type="SUPFAM" id="SSF46767">
    <property type="entry name" value="Methylated DNA-protein cysteine methyltransferase, C-terminal domain"/>
    <property type="match status" value="1"/>
</dbReference>
<dbReference type="Pfam" id="PF02870">
    <property type="entry name" value="Methyltransf_1N"/>
    <property type="match status" value="1"/>
</dbReference>
<keyword evidence="10" id="KW-0238">DNA-binding</keyword>
<evidence type="ECO:0000256" key="2">
    <source>
        <dbReference type="ARBA" id="ARBA00008711"/>
    </source>
</evidence>
<name>A0A318E5L8_9GAMM</name>
<comment type="cofactor">
    <cofactor evidence="17">
        <name>Zn(2+)</name>
        <dbReference type="ChEBI" id="CHEBI:29105"/>
    </cofactor>
    <text evidence="17">Binds 1 zinc ion per subunit.</text>
</comment>
<feature type="binding site" evidence="18">
    <location>
        <position position="40"/>
    </location>
    <ligand>
        <name>Zn(2+)</name>
        <dbReference type="ChEBI" id="CHEBI:29105"/>
    </ligand>
</feature>
<comment type="subcellular location">
    <subcellularLocation>
        <location evidence="15">Cytoplasm</location>
    </subcellularLocation>
</comment>
<keyword evidence="3 15" id="KW-0963">Cytoplasm</keyword>
<dbReference type="Gene3D" id="3.30.160.70">
    <property type="entry name" value="Methylated DNA-protein cysteine methyltransferase domain"/>
    <property type="match status" value="1"/>
</dbReference>
<dbReference type="GO" id="GO:0003700">
    <property type="term" value="F:DNA-binding transcription factor activity"/>
    <property type="evidence" value="ECO:0007669"/>
    <property type="project" value="InterPro"/>
</dbReference>
<dbReference type="CDD" id="cd06445">
    <property type="entry name" value="ATase"/>
    <property type="match status" value="1"/>
</dbReference>
<protein>
    <recommendedName>
        <fullName evidence="15">Methylated-DNA--protein-cysteine methyltransferase</fullName>
        <ecNumber evidence="15">2.1.1.63</ecNumber>
    </recommendedName>
    <alternativeName>
        <fullName evidence="15">6-O-methylguanine-DNA methyltransferase</fullName>
        <shortName evidence="15">MGMT</shortName>
    </alternativeName>
    <alternativeName>
        <fullName evidence="15">O-6-methylguanine-DNA-alkyltransferase</fullName>
    </alternativeName>
</protein>
<dbReference type="SUPFAM" id="SSF57884">
    <property type="entry name" value="Ada DNA repair protein, N-terminal domain (N-Ada 10)"/>
    <property type="match status" value="1"/>
</dbReference>
<keyword evidence="5 15" id="KW-0808">Transferase</keyword>
<evidence type="ECO:0000256" key="6">
    <source>
        <dbReference type="ARBA" id="ARBA00022723"/>
    </source>
</evidence>
<evidence type="ECO:0000313" key="21">
    <source>
        <dbReference type="Proteomes" id="UP000248330"/>
    </source>
</evidence>
<evidence type="ECO:0000256" key="13">
    <source>
        <dbReference type="ARBA" id="ARBA00023204"/>
    </source>
</evidence>
<dbReference type="EMBL" id="QICN01000007">
    <property type="protein sequence ID" value="PXV66576.1"/>
    <property type="molecule type" value="Genomic_DNA"/>
</dbReference>
<dbReference type="GO" id="GO:0032259">
    <property type="term" value="P:methylation"/>
    <property type="evidence" value="ECO:0007669"/>
    <property type="project" value="UniProtKB-KW"/>
</dbReference>
<evidence type="ECO:0000256" key="15">
    <source>
        <dbReference type="HAMAP-Rule" id="MF_00772"/>
    </source>
</evidence>
<dbReference type="GO" id="GO:0003908">
    <property type="term" value="F:methylated-DNA-[protein]-cysteine S-methyltransferase activity"/>
    <property type="evidence" value="ECO:0007669"/>
    <property type="project" value="UniProtKB-UniRule"/>
</dbReference>
<keyword evidence="13 15" id="KW-0234">DNA repair</keyword>
<feature type="binding site" evidence="17">
    <location>
        <position position="43"/>
    </location>
    <ligand>
        <name>DNA</name>
        <dbReference type="ChEBI" id="CHEBI:16991"/>
    </ligand>
</feature>
<keyword evidence="7 15" id="KW-0227">DNA damage</keyword>
<proteinExistence type="inferred from homology"/>
<comment type="similarity">
    <text evidence="2 15">Belongs to the MGMT family.</text>
</comment>
<dbReference type="InterPro" id="IPR004026">
    <property type="entry name" value="Ada_DNA_repair_Zn-bd"/>
</dbReference>
<accession>A0A318E5L8</accession>
<dbReference type="InterPro" id="IPR001497">
    <property type="entry name" value="MethylDNA_cys_MeTrfase_AS"/>
</dbReference>
<dbReference type="InterPro" id="IPR036217">
    <property type="entry name" value="MethylDNA_cys_MeTrfase_DNAb"/>
</dbReference>
<evidence type="ECO:0000256" key="12">
    <source>
        <dbReference type="ARBA" id="ARBA00023163"/>
    </source>
</evidence>
<feature type="binding site" evidence="17">
    <location>
        <position position="32"/>
    </location>
    <ligand>
        <name>DNA</name>
        <dbReference type="ChEBI" id="CHEBI:16991"/>
    </ligand>
</feature>
<evidence type="ECO:0000256" key="7">
    <source>
        <dbReference type="ARBA" id="ARBA00022763"/>
    </source>
</evidence>
<comment type="catalytic activity">
    <reaction evidence="1 15">
        <text>a 4-O-methyl-thymidine in DNA + L-cysteinyl-[protein] = a thymidine in DNA + S-methyl-L-cysteinyl-[protein]</text>
        <dbReference type="Rhea" id="RHEA:53428"/>
        <dbReference type="Rhea" id="RHEA-COMP:10131"/>
        <dbReference type="Rhea" id="RHEA-COMP:10132"/>
        <dbReference type="Rhea" id="RHEA-COMP:13555"/>
        <dbReference type="Rhea" id="RHEA-COMP:13556"/>
        <dbReference type="ChEBI" id="CHEBI:29950"/>
        <dbReference type="ChEBI" id="CHEBI:82612"/>
        <dbReference type="ChEBI" id="CHEBI:137386"/>
        <dbReference type="ChEBI" id="CHEBI:137387"/>
        <dbReference type="EC" id="2.1.1.63"/>
    </reaction>
</comment>
<evidence type="ECO:0000256" key="8">
    <source>
        <dbReference type="ARBA" id="ARBA00022833"/>
    </source>
</evidence>
<dbReference type="SUPFAM" id="SSF46689">
    <property type="entry name" value="Homeodomain-like"/>
    <property type="match status" value="1"/>
</dbReference>
<feature type="binding site" evidence="18">
    <location>
        <position position="70"/>
    </location>
    <ligand>
        <name>Zn(2+)</name>
        <dbReference type="ChEBI" id="CHEBI:29105"/>
    </ligand>
</feature>
<dbReference type="InterPro" id="IPR009057">
    <property type="entry name" value="Homeodomain-like_sf"/>
</dbReference>
<organism evidence="20 21">
    <name type="scientific">Sinimarinibacterium flocculans</name>
    <dbReference type="NCBI Taxonomy" id="985250"/>
    <lineage>
        <taxon>Bacteria</taxon>
        <taxon>Pseudomonadati</taxon>
        <taxon>Pseudomonadota</taxon>
        <taxon>Gammaproteobacteria</taxon>
        <taxon>Nevskiales</taxon>
        <taxon>Nevskiaceae</taxon>
        <taxon>Sinimarinibacterium</taxon>
    </lineage>
</organism>
<evidence type="ECO:0000256" key="16">
    <source>
        <dbReference type="PIRSR" id="PIRSR000409-1"/>
    </source>
</evidence>
<dbReference type="PANTHER" id="PTHR10815">
    <property type="entry name" value="METHYLATED-DNA--PROTEIN-CYSTEINE METHYLTRANSFERASE"/>
    <property type="match status" value="1"/>
</dbReference>
<evidence type="ECO:0000259" key="19">
    <source>
        <dbReference type="PROSITE" id="PS01124"/>
    </source>
</evidence>
<dbReference type="PANTHER" id="PTHR10815:SF5">
    <property type="entry name" value="METHYLATED-DNA--PROTEIN-CYSTEINE METHYLTRANSFERASE"/>
    <property type="match status" value="1"/>
</dbReference>
<gene>
    <name evidence="20" type="ORF">C8D93_107141</name>
</gene>
<feature type="binding site" evidence="17">
    <location>
        <position position="65"/>
    </location>
    <ligand>
        <name>DNA</name>
        <dbReference type="ChEBI" id="CHEBI:16991"/>
    </ligand>
</feature>
<dbReference type="Gene3D" id="3.40.10.10">
    <property type="entry name" value="DNA Methylphosphotriester Repair Domain"/>
    <property type="match status" value="1"/>
</dbReference>
<dbReference type="Gene3D" id="1.10.10.10">
    <property type="entry name" value="Winged helix-like DNA-binding domain superfamily/Winged helix DNA-binding domain"/>
    <property type="match status" value="1"/>
</dbReference>
<feature type="binding site" evidence="17">
    <location>
        <position position="41"/>
    </location>
    <ligand>
        <name>DNA</name>
        <dbReference type="ChEBI" id="CHEBI:16991"/>
    </ligand>
</feature>
<dbReference type="InterPro" id="IPR023546">
    <property type="entry name" value="MGMT"/>
</dbReference>
<evidence type="ECO:0000256" key="9">
    <source>
        <dbReference type="ARBA" id="ARBA00023015"/>
    </source>
</evidence>
<dbReference type="SMART" id="SM00342">
    <property type="entry name" value="HTH_ARAC"/>
    <property type="match status" value="1"/>
</dbReference>